<dbReference type="Proteomes" id="UP000199696">
    <property type="component" value="Unassembled WGS sequence"/>
</dbReference>
<organism evidence="1 2">
    <name type="scientific">Micromonospora eburnea</name>
    <dbReference type="NCBI Taxonomy" id="227316"/>
    <lineage>
        <taxon>Bacteria</taxon>
        <taxon>Bacillati</taxon>
        <taxon>Actinomycetota</taxon>
        <taxon>Actinomycetes</taxon>
        <taxon>Micromonosporales</taxon>
        <taxon>Micromonosporaceae</taxon>
        <taxon>Micromonospora</taxon>
    </lineage>
</organism>
<dbReference type="AlphaFoldDB" id="A0A1C6V0E6"/>
<dbReference type="OrthoDB" id="3402203at2"/>
<evidence type="ECO:0000313" key="1">
    <source>
        <dbReference type="EMBL" id="SCL59785.1"/>
    </source>
</evidence>
<name>A0A1C6V0E6_9ACTN</name>
<evidence type="ECO:0000313" key="2">
    <source>
        <dbReference type="Proteomes" id="UP000199696"/>
    </source>
</evidence>
<protein>
    <submittedName>
        <fullName evidence="1">Uncharacterized protein</fullName>
    </submittedName>
</protein>
<reference evidence="2" key="1">
    <citation type="submission" date="2016-06" db="EMBL/GenBank/DDBJ databases">
        <authorList>
            <person name="Varghese N."/>
            <person name="Submissions Spin"/>
        </authorList>
    </citation>
    <scope>NUCLEOTIDE SEQUENCE [LARGE SCALE GENOMIC DNA]</scope>
    <source>
        <strain evidence="2">DSM 44814</strain>
    </source>
</reference>
<dbReference type="RefSeq" id="WP_091120846.1">
    <property type="nucleotide sequence ID" value="NZ_FMHY01000002.1"/>
</dbReference>
<dbReference type="Pfam" id="PF19450">
    <property type="entry name" value="DUF5988"/>
    <property type="match status" value="1"/>
</dbReference>
<proteinExistence type="predicted"/>
<accession>A0A1C6V0E6</accession>
<gene>
    <name evidence="1" type="ORF">GA0070604_4140</name>
</gene>
<dbReference type="InterPro" id="IPR046030">
    <property type="entry name" value="DUF5988"/>
</dbReference>
<keyword evidence="2" id="KW-1185">Reference proteome</keyword>
<dbReference type="EMBL" id="FMHY01000002">
    <property type="protein sequence ID" value="SCL59785.1"/>
    <property type="molecule type" value="Genomic_DNA"/>
</dbReference>
<sequence>MNVGEPSAVPVQPDEETVEIILEGGPADLTKVQRVVRADSLTQRIKIVRLGGYEHFERDPHTPTPPDDARVVFRWTARTRIAE</sequence>